<organism evidence="1 2">
    <name type="scientific">Pedobacter steynii</name>
    <dbReference type="NCBI Taxonomy" id="430522"/>
    <lineage>
        <taxon>Bacteria</taxon>
        <taxon>Pseudomonadati</taxon>
        <taxon>Bacteroidota</taxon>
        <taxon>Sphingobacteriia</taxon>
        <taxon>Sphingobacteriales</taxon>
        <taxon>Sphingobacteriaceae</taxon>
        <taxon>Pedobacter</taxon>
    </lineage>
</organism>
<dbReference type="RefSeq" id="WP_083361926.1">
    <property type="nucleotide sequence ID" value="NZ_FNGY01000006.1"/>
</dbReference>
<dbReference type="AlphaFoldDB" id="A0A1G9YKB3"/>
<dbReference type="OrthoDB" id="2555274at2"/>
<accession>A0A1G9YKB3</accession>
<proteinExistence type="predicted"/>
<dbReference type="SUPFAM" id="SSF51658">
    <property type="entry name" value="Xylose isomerase-like"/>
    <property type="match status" value="1"/>
</dbReference>
<protein>
    <submittedName>
        <fullName evidence="1">Tat (Twin-arginine translocation) pathway signal sequence</fullName>
    </submittedName>
</protein>
<dbReference type="InterPro" id="IPR036237">
    <property type="entry name" value="Xyl_isomerase-like_sf"/>
</dbReference>
<dbReference type="InterPro" id="IPR006311">
    <property type="entry name" value="TAT_signal"/>
</dbReference>
<dbReference type="STRING" id="430522.BFS30_10150"/>
<dbReference type="PROSITE" id="PS51318">
    <property type="entry name" value="TAT"/>
    <property type="match status" value="1"/>
</dbReference>
<dbReference type="EMBL" id="FNGY01000006">
    <property type="protein sequence ID" value="SDN09490.1"/>
    <property type="molecule type" value="Genomic_DNA"/>
</dbReference>
<dbReference type="Proteomes" id="UP000183200">
    <property type="component" value="Unassembled WGS sequence"/>
</dbReference>
<name>A0A1G9YKB3_9SPHI</name>
<gene>
    <name evidence="1" type="ORF">SAMN05421820_106150</name>
</gene>
<reference evidence="2" key="1">
    <citation type="submission" date="2016-10" db="EMBL/GenBank/DDBJ databases">
        <authorList>
            <person name="Varghese N."/>
            <person name="Submissions S."/>
        </authorList>
    </citation>
    <scope>NUCLEOTIDE SEQUENCE [LARGE SCALE GENOMIC DNA]</scope>
    <source>
        <strain evidence="2">DSM 19110</strain>
    </source>
</reference>
<evidence type="ECO:0000313" key="1">
    <source>
        <dbReference type="EMBL" id="SDN09490.1"/>
    </source>
</evidence>
<keyword evidence="2" id="KW-1185">Reference proteome</keyword>
<sequence>MHQNRRNFIKTTATATAAGLFAPLTELVAKETIGIKAAAGYELLFMATDWGFNGTIDEFCAAAKKDGYEGIELWWAVDNPAAQQSLYDALKKHQLQVGFLCGAGQPKAKPHLETFMKNLDAALNSVQKPLYINCHSGKDYFTYEENKALIDYTTKKSKETGIPVYHETHRGRMLYSAPVARQFIEKNPELRLTLDISHWCNVHESLLADQQETIDLALERVSHIHSRVGHPQGPQVNDPRAPEWEHALKAHLGWWDKVIARKKKNGERMTILTEFGPPDYMPTLPYTRQPVADQWAINVYMMNLLRKRYQ</sequence>
<dbReference type="InterPro" id="IPR019546">
    <property type="entry name" value="TAT_signal_bac_arc"/>
</dbReference>
<dbReference type="NCBIfam" id="TIGR01409">
    <property type="entry name" value="TAT_signal_seq"/>
    <property type="match status" value="1"/>
</dbReference>
<evidence type="ECO:0000313" key="2">
    <source>
        <dbReference type="Proteomes" id="UP000183200"/>
    </source>
</evidence>
<dbReference type="Gene3D" id="3.20.20.150">
    <property type="entry name" value="Divalent-metal-dependent TIM barrel enzymes"/>
    <property type="match status" value="1"/>
</dbReference>